<protein>
    <submittedName>
        <fullName evidence="1">Uncharacterized protein</fullName>
    </submittedName>
</protein>
<comment type="caution">
    <text evidence="1">The sequence shown here is derived from an EMBL/GenBank/DDBJ whole genome shotgun (WGS) entry which is preliminary data.</text>
</comment>
<evidence type="ECO:0000313" key="2">
    <source>
        <dbReference type="Proteomes" id="UP000037035"/>
    </source>
</evidence>
<reference evidence="1 2" key="1">
    <citation type="submission" date="2015-08" db="EMBL/GenBank/DDBJ databases">
        <title>Next Generation Sequencing and Analysis of the Genome of Puccinia sorghi L Schw, the Causal Agent of Maize Common Rust.</title>
        <authorList>
            <person name="Rochi L."/>
            <person name="Burguener G."/>
            <person name="Darino M."/>
            <person name="Turjanski A."/>
            <person name="Kreff E."/>
            <person name="Dieguez M.J."/>
            <person name="Sacco F."/>
        </authorList>
    </citation>
    <scope>NUCLEOTIDE SEQUENCE [LARGE SCALE GENOMIC DNA]</scope>
    <source>
        <strain evidence="1 2">RO10H11247</strain>
    </source>
</reference>
<sequence length="95" mass="10718">MLYLKSSYGWKGVGNNPYVCVCQHYSCNLSKHEVKGIGTVCGRVLLQQVYQEHQRKETQRIANKKLEPFNQKAEEGRHINVSSGIKCDMLCVCGG</sequence>
<dbReference type="Proteomes" id="UP000037035">
    <property type="component" value="Unassembled WGS sequence"/>
</dbReference>
<name>A0A0L6UUN6_9BASI</name>
<dbReference type="AlphaFoldDB" id="A0A0L6UUN6"/>
<dbReference type="EMBL" id="LAVV01008654">
    <property type="protein sequence ID" value="KNZ52248.1"/>
    <property type="molecule type" value="Genomic_DNA"/>
</dbReference>
<evidence type="ECO:0000313" key="1">
    <source>
        <dbReference type="EMBL" id="KNZ52248.1"/>
    </source>
</evidence>
<keyword evidence="2" id="KW-1185">Reference proteome</keyword>
<dbReference type="VEuPathDB" id="FungiDB:VP01_3637g2"/>
<organism evidence="1 2">
    <name type="scientific">Puccinia sorghi</name>
    <dbReference type="NCBI Taxonomy" id="27349"/>
    <lineage>
        <taxon>Eukaryota</taxon>
        <taxon>Fungi</taxon>
        <taxon>Dikarya</taxon>
        <taxon>Basidiomycota</taxon>
        <taxon>Pucciniomycotina</taxon>
        <taxon>Pucciniomycetes</taxon>
        <taxon>Pucciniales</taxon>
        <taxon>Pucciniaceae</taxon>
        <taxon>Puccinia</taxon>
    </lineage>
</organism>
<gene>
    <name evidence="1" type="ORF">VP01_3637g2</name>
</gene>
<proteinExistence type="predicted"/>
<accession>A0A0L6UUN6</accession>